<sequence length="494" mass="54415">MAALHEAPALDTTHAAASRKRRWSVSPAAEAPGTQRLAQKRRKIHHPDFPPPTFWDNLSEIPLTRNALRELDRRNSLANKRRPLRRAAIQAKARLYAKGRVLDLTDLRGYAQPGFGPEMSADHPARGRLKRSSRSASNSNSNATRAQSSTTRTKSTGPYDRAFQLHLISHGIYPDGYEYPDGRMLPEPDNLDEITQALGQRRRSLSPSQFSTDDFKRFKRASAHSTNETLVTTSVIPILEGDIGDSRCVNADILFANLEHLTDGSLVVAKPDRYYGSRPETLDSKVRRELHHYIVPSTQEDLPLAPNFFLEVKGPDGTMSVATRQASYDGALGERGILRLQSYGQADPVYDNNAHTITSIYSSGAIKIFAVHAVQSNASPPAPQPEYVMTGVGSYSIDGDMDSFRRGVAAYRNSRDWAKRQREEAIRRANDMARQPPSGVSAETTEGTSRGTVVHLGSNSNAPASPGDRDSSADEFSVDDGRPAKRSKRASVDQ</sequence>
<feature type="compositionally biased region" description="Basic residues" evidence="1">
    <location>
        <begin position="484"/>
        <end position="494"/>
    </location>
</feature>
<dbReference type="Proteomes" id="UP000237481">
    <property type="component" value="Unassembled WGS sequence"/>
</dbReference>
<evidence type="ECO:0000256" key="1">
    <source>
        <dbReference type="SAM" id="MobiDB-lite"/>
    </source>
</evidence>
<dbReference type="AlphaFoldDB" id="A0A2S4L8J6"/>
<feature type="compositionally biased region" description="Low complexity" evidence="1">
    <location>
        <begin position="134"/>
        <end position="156"/>
    </location>
</feature>
<name>A0A2S4L8J6_9HYPO</name>
<keyword evidence="3" id="KW-1185">Reference proteome</keyword>
<organism evidence="2 3">
    <name type="scientific">Tolypocladium paradoxum</name>
    <dbReference type="NCBI Taxonomy" id="94208"/>
    <lineage>
        <taxon>Eukaryota</taxon>
        <taxon>Fungi</taxon>
        <taxon>Dikarya</taxon>
        <taxon>Ascomycota</taxon>
        <taxon>Pezizomycotina</taxon>
        <taxon>Sordariomycetes</taxon>
        <taxon>Hypocreomycetidae</taxon>
        <taxon>Hypocreales</taxon>
        <taxon>Ophiocordycipitaceae</taxon>
        <taxon>Tolypocladium</taxon>
    </lineage>
</organism>
<comment type="caution">
    <text evidence="2">The sequence shown here is derived from an EMBL/GenBank/DDBJ whole genome shotgun (WGS) entry which is preliminary data.</text>
</comment>
<dbReference type="EMBL" id="PKSG01000104">
    <property type="protein sequence ID" value="POR38763.1"/>
    <property type="molecule type" value="Genomic_DNA"/>
</dbReference>
<dbReference type="STRING" id="94208.A0A2S4L8J6"/>
<accession>A0A2S4L8J6</accession>
<gene>
    <name evidence="2" type="ORF">TPAR_01048</name>
</gene>
<dbReference type="OrthoDB" id="5336565at2759"/>
<feature type="region of interest" description="Disordered" evidence="1">
    <location>
        <begin position="1"/>
        <end position="53"/>
    </location>
</feature>
<proteinExistence type="predicted"/>
<feature type="region of interest" description="Disordered" evidence="1">
    <location>
        <begin position="427"/>
        <end position="494"/>
    </location>
</feature>
<evidence type="ECO:0000313" key="2">
    <source>
        <dbReference type="EMBL" id="POR38763.1"/>
    </source>
</evidence>
<protein>
    <submittedName>
        <fullName evidence="2">Uncharacterized protein</fullName>
    </submittedName>
</protein>
<feature type="compositionally biased region" description="Polar residues" evidence="1">
    <location>
        <begin position="441"/>
        <end position="463"/>
    </location>
</feature>
<feature type="region of interest" description="Disordered" evidence="1">
    <location>
        <begin position="114"/>
        <end position="158"/>
    </location>
</feature>
<evidence type="ECO:0000313" key="3">
    <source>
        <dbReference type="Proteomes" id="UP000237481"/>
    </source>
</evidence>
<reference evidence="2 3" key="1">
    <citation type="submission" date="2018-01" db="EMBL/GenBank/DDBJ databases">
        <title>Harnessing the power of phylogenomics to disentangle the directionality and signatures of interkingdom host jumping in the parasitic fungal genus Tolypocladium.</title>
        <authorList>
            <person name="Quandt C.A."/>
            <person name="Patterson W."/>
            <person name="Spatafora J.W."/>
        </authorList>
    </citation>
    <scope>NUCLEOTIDE SEQUENCE [LARGE SCALE GENOMIC DNA]</scope>
    <source>
        <strain evidence="2 3">NRBC 100945</strain>
    </source>
</reference>